<name>W5YM41_9GAMM</name>
<dbReference type="HOGENOM" id="CLU_465256_0_0_6"/>
<organism evidence="1 2">
    <name type="scientific">Marinobacter similis</name>
    <dbReference type="NCBI Taxonomy" id="1420916"/>
    <lineage>
        <taxon>Bacteria</taxon>
        <taxon>Pseudomonadati</taxon>
        <taxon>Pseudomonadota</taxon>
        <taxon>Gammaproteobacteria</taxon>
        <taxon>Pseudomonadales</taxon>
        <taxon>Marinobacteraceae</taxon>
        <taxon>Marinobacter</taxon>
    </lineage>
</organism>
<accession>W5YM41</accession>
<evidence type="ECO:0000313" key="2">
    <source>
        <dbReference type="Proteomes" id="UP000061489"/>
    </source>
</evidence>
<dbReference type="STRING" id="1420916.AU14_02115"/>
<dbReference type="AlphaFoldDB" id="W5YM41"/>
<dbReference type="Gene3D" id="1.50.10.140">
    <property type="match status" value="1"/>
</dbReference>
<proteinExistence type="predicted"/>
<keyword evidence="2" id="KW-1185">Reference proteome</keyword>
<dbReference type="EMBL" id="CP007151">
    <property type="protein sequence ID" value="AHI29949.1"/>
    <property type="molecule type" value="Genomic_DNA"/>
</dbReference>
<evidence type="ECO:0000313" key="1">
    <source>
        <dbReference type="EMBL" id="AHI29949.1"/>
    </source>
</evidence>
<protein>
    <submittedName>
        <fullName evidence="1">Uncharacterized protein</fullName>
    </submittedName>
</protein>
<dbReference type="RefSeq" id="WP_052471932.1">
    <property type="nucleotide sequence ID" value="NZ_CP007151.1"/>
</dbReference>
<reference evidence="1 2" key="1">
    <citation type="journal article" date="2014" name="Genome Announc.">
        <title>Draft Genome Sequences of Marinobacter similis A3d10T and Marinobacter salarius R9SW1T.</title>
        <authorList>
            <person name="Ivanova E.P."/>
            <person name="Ng H.J."/>
            <person name="Webb H.K."/>
            <person name="Feng G."/>
            <person name="Oshima K."/>
            <person name="Hattori M."/>
            <person name="Ohkuma M."/>
            <person name="Sergeev A.F."/>
            <person name="Mikhailov V.V."/>
            <person name="Crawford R.J."/>
            <person name="Sawabe T."/>
        </authorList>
    </citation>
    <scope>NUCLEOTIDE SEQUENCE [LARGE SCALE GENOMIC DNA]</scope>
    <source>
        <strain evidence="1 2">A3d10</strain>
    </source>
</reference>
<gene>
    <name evidence="1" type="ORF">AU14_02115</name>
</gene>
<sequence length="586" mass="66685">MITLLVPSLTGVVGLAHATIRRRRSSERVRNLKGDFKRWILAVAFLPQEAATTMDAIIRSIFRTYVSHRHLLEWSPAALEAGRSNGSSWWQYWRSMGVGPAIAIISAAVLAATTPSTLVFAAPILLLWLVSPQLAYLARKDRTLPIEKIRLEDRTHLRRLARRTWYFFERFVGPEDHWLPPDHFQEDPKGVVAHRTSPTNIGLLLVSNLTAYDQGYIDAQELVIRSRNTLRTLSKLPRFRGHIHNWCDTQHLTTLPPAYVSTVDSGNLLGSLLTLKQGLLGLANDKTWRFEHFEGLLDTVGVLEDNLEEYHSTEPRNVLAEELIDLRRLVMATADSPEQWPNLIGELENRLNRHVDPAVQQVLREPKSLPPEILADLRLWLERSHHHIKRMKQSRDQFLPWWSSHEAKPDFPASEMSSSQKECWEALITFIAQPTSFAELASMSDRLEPVLSELIQDPPESTLPEATRQWLTTVATQIREAGKVANALIKSASELAETCELWFESTDLAFLYDTEKKVFRIGYDVDQANSMITLMICWRQRHGWPVFLLLPRVKCQQITGFTWAARLPGNKDRLSCSPGAAPCSSI</sequence>
<dbReference type="Proteomes" id="UP000061489">
    <property type="component" value="Chromosome"/>
</dbReference>
<dbReference type="KEGG" id="msx:AU14_02115"/>